<dbReference type="GeneID" id="18258068"/>
<evidence type="ECO:0000313" key="2">
    <source>
        <dbReference type="EMBL" id="EGS19555.1"/>
    </source>
</evidence>
<dbReference type="EMBL" id="GL988043">
    <property type="protein sequence ID" value="EGS19555.1"/>
    <property type="molecule type" value="Genomic_DNA"/>
</dbReference>
<protein>
    <submittedName>
        <fullName evidence="2">Uncharacterized protein</fullName>
    </submittedName>
</protein>
<evidence type="ECO:0000256" key="1">
    <source>
        <dbReference type="SAM" id="MobiDB-lite"/>
    </source>
</evidence>
<keyword evidence="3" id="KW-1185">Reference proteome</keyword>
<sequence length="262" mass="28582">MTLLVEKIGSPSGSSSLRSCGPQPHQARNGTHVYILTNVPESIRACGGSDRSTDPLIAEEVEVITKQKAQVHPLSTPASYLFILKHKAPPISVFGGFDPSKFLPHRPLPELYEPRDSGCQDCPTKPKVSQGKVTKPTKEQRTSIRREGRGAYRSILRKLDADRDSQELSQPTTALSESMDTETLPSWPLHQPPEAMMEAQAIITNVEHDARNLTDPRTSGRAPVSTYDYPDGTCSPEILLKTVPSLTSANISAEDLSETPSS</sequence>
<dbReference type="AlphaFoldDB" id="G0S9Y3"/>
<dbReference type="Proteomes" id="UP000008066">
    <property type="component" value="Unassembled WGS sequence"/>
</dbReference>
<feature type="region of interest" description="Disordered" evidence="1">
    <location>
        <begin position="212"/>
        <end position="234"/>
    </location>
</feature>
<feature type="region of interest" description="Disordered" evidence="1">
    <location>
        <begin position="114"/>
        <end position="145"/>
    </location>
</feature>
<dbReference type="RefSeq" id="XP_006694440.1">
    <property type="nucleotide sequence ID" value="XM_006694377.1"/>
</dbReference>
<reference evidence="2 3" key="1">
    <citation type="journal article" date="2011" name="Cell">
        <title>Insight into structure and assembly of the nuclear pore complex by utilizing the genome of a eukaryotic thermophile.</title>
        <authorList>
            <person name="Amlacher S."/>
            <person name="Sarges P."/>
            <person name="Flemming D."/>
            <person name="van Noort V."/>
            <person name="Kunze R."/>
            <person name="Devos D.P."/>
            <person name="Arumugam M."/>
            <person name="Bork P."/>
            <person name="Hurt E."/>
        </authorList>
    </citation>
    <scope>NUCLEOTIDE SEQUENCE [LARGE SCALE GENOMIC DNA]</scope>
    <source>
        <strain evidence="3">DSM 1495 / CBS 144.50 / IMI 039719</strain>
    </source>
</reference>
<dbReference type="KEGG" id="cthr:CTHT_0040300"/>
<feature type="region of interest" description="Disordered" evidence="1">
    <location>
        <begin position="160"/>
        <end position="184"/>
    </location>
</feature>
<name>G0S9Y3_CHATD</name>
<accession>G0S9Y3</accession>
<feature type="compositionally biased region" description="Basic and acidic residues" evidence="1">
    <location>
        <begin position="136"/>
        <end position="145"/>
    </location>
</feature>
<feature type="region of interest" description="Disordered" evidence="1">
    <location>
        <begin position="8"/>
        <end position="28"/>
    </location>
</feature>
<feature type="compositionally biased region" description="Polar residues" evidence="1">
    <location>
        <begin position="167"/>
        <end position="184"/>
    </location>
</feature>
<feature type="compositionally biased region" description="Low complexity" evidence="1">
    <location>
        <begin position="9"/>
        <end position="21"/>
    </location>
</feature>
<evidence type="ECO:0000313" key="3">
    <source>
        <dbReference type="Proteomes" id="UP000008066"/>
    </source>
</evidence>
<dbReference type="HOGENOM" id="CLU_1061746_0_0_1"/>
<organism evidence="3">
    <name type="scientific">Chaetomium thermophilum (strain DSM 1495 / CBS 144.50 / IMI 039719)</name>
    <name type="common">Thermochaetoides thermophila</name>
    <dbReference type="NCBI Taxonomy" id="759272"/>
    <lineage>
        <taxon>Eukaryota</taxon>
        <taxon>Fungi</taxon>
        <taxon>Dikarya</taxon>
        <taxon>Ascomycota</taxon>
        <taxon>Pezizomycotina</taxon>
        <taxon>Sordariomycetes</taxon>
        <taxon>Sordariomycetidae</taxon>
        <taxon>Sordariales</taxon>
        <taxon>Chaetomiaceae</taxon>
        <taxon>Thermochaetoides</taxon>
    </lineage>
</organism>
<proteinExistence type="predicted"/>
<gene>
    <name evidence="2" type="ORF">CTHT_0040300</name>
</gene>